<accession>A0A1H6VYL5</accession>
<dbReference type="GO" id="GO:0016491">
    <property type="term" value="F:oxidoreductase activity"/>
    <property type="evidence" value="ECO:0007669"/>
    <property type="project" value="InterPro"/>
</dbReference>
<reference evidence="2 3" key="1">
    <citation type="submission" date="2016-10" db="EMBL/GenBank/DDBJ databases">
        <authorList>
            <person name="de Groot N.N."/>
        </authorList>
    </citation>
    <scope>NUCLEOTIDE SEQUENCE [LARGE SCALE GENOMIC DNA]</scope>
    <source>
        <strain evidence="2 3">DSM 2179</strain>
    </source>
</reference>
<proteinExistence type="predicted"/>
<name>A0A1H6VYL5_9FIRM</name>
<dbReference type="PANTHER" id="PTHR23026">
    <property type="entry name" value="NADPH NITROREDUCTASE"/>
    <property type="match status" value="1"/>
</dbReference>
<dbReference type="InterPro" id="IPR000415">
    <property type="entry name" value="Nitroreductase-like"/>
</dbReference>
<feature type="domain" description="Nitroreductase" evidence="1">
    <location>
        <begin position="8"/>
        <end position="64"/>
    </location>
</feature>
<gene>
    <name evidence="2" type="ORF">SAMN05660742_103150</name>
</gene>
<sequence length="177" mass="19814">MSPIMSAILNRRSIRSYTLEKVKLSDVAKILTAASWAPSGKNLQPWRFSVIANNTELIHKLAALTSCDPWLKHAPCLIAVFFDSTVLKNPENSTDKVYSKHMQAIGAAVQNMMLAAHEIGLGTCWVSEIITQEMKVKEFLNVSAEFDLLALIAVGHPKKQELKSKRRELSKNIINWL</sequence>
<dbReference type="Proteomes" id="UP000199662">
    <property type="component" value="Unassembled WGS sequence"/>
</dbReference>
<dbReference type="RefSeq" id="WP_091829502.1">
    <property type="nucleotide sequence ID" value="NZ_FNZK01000003.1"/>
</dbReference>
<dbReference type="InterPro" id="IPR050627">
    <property type="entry name" value="Nitroreductase/BluB"/>
</dbReference>
<evidence type="ECO:0000313" key="3">
    <source>
        <dbReference type="Proteomes" id="UP000199662"/>
    </source>
</evidence>
<dbReference type="STRING" id="84035.SAMN05660742_103150"/>
<protein>
    <submittedName>
        <fullName evidence="2">Nitroreductase</fullName>
    </submittedName>
</protein>
<keyword evidence="3" id="KW-1185">Reference proteome</keyword>
<organism evidence="2 3">
    <name type="scientific">Propionispira arboris</name>
    <dbReference type="NCBI Taxonomy" id="84035"/>
    <lineage>
        <taxon>Bacteria</taxon>
        <taxon>Bacillati</taxon>
        <taxon>Bacillota</taxon>
        <taxon>Negativicutes</taxon>
        <taxon>Selenomonadales</taxon>
        <taxon>Selenomonadaceae</taxon>
        <taxon>Propionispira</taxon>
    </lineage>
</organism>
<dbReference type="Pfam" id="PF00881">
    <property type="entry name" value="Nitroreductase"/>
    <property type="match status" value="2"/>
</dbReference>
<dbReference type="EMBL" id="FNZK01000003">
    <property type="protein sequence ID" value="SEJ09761.1"/>
    <property type="molecule type" value="Genomic_DNA"/>
</dbReference>
<evidence type="ECO:0000313" key="2">
    <source>
        <dbReference type="EMBL" id="SEJ09761.1"/>
    </source>
</evidence>
<dbReference type="InterPro" id="IPR029479">
    <property type="entry name" value="Nitroreductase"/>
</dbReference>
<dbReference type="CDD" id="cd02062">
    <property type="entry name" value="Nitro_FMN_reductase"/>
    <property type="match status" value="1"/>
</dbReference>
<dbReference type="PANTHER" id="PTHR23026:SF123">
    <property type="entry name" value="NAD(P)H NITROREDUCTASE RV3131-RELATED"/>
    <property type="match status" value="1"/>
</dbReference>
<dbReference type="SUPFAM" id="SSF55469">
    <property type="entry name" value="FMN-dependent nitroreductase-like"/>
    <property type="match status" value="1"/>
</dbReference>
<feature type="domain" description="Nitroreductase" evidence="1">
    <location>
        <begin position="66"/>
        <end position="156"/>
    </location>
</feature>
<dbReference type="Gene3D" id="3.40.109.10">
    <property type="entry name" value="NADH Oxidase"/>
    <property type="match status" value="1"/>
</dbReference>
<dbReference type="AlphaFoldDB" id="A0A1H6VYL5"/>
<evidence type="ECO:0000259" key="1">
    <source>
        <dbReference type="Pfam" id="PF00881"/>
    </source>
</evidence>